<evidence type="ECO:0000256" key="3">
    <source>
        <dbReference type="ARBA" id="ARBA00022692"/>
    </source>
</evidence>
<comment type="caution">
    <text evidence="11">The sequence shown here is derived from an EMBL/GenBank/DDBJ whole genome shotgun (WGS) entry which is preliminary data.</text>
</comment>
<keyword evidence="4 9" id="KW-1133">Transmembrane helix</keyword>
<dbReference type="InterPro" id="IPR000504">
    <property type="entry name" value="RRM_dom"/>
</dbReference>
<keyword evidence="3 9" id="KW-0812">Transmembrane</keyword>
<sequence>MAIVEKATPGKTATVFVGNIPYDATEDDVRGHLAQGGKVESFRMVFDKETLQPKGYGFCDFSDPDTAIKAIKILSEKECNGRKLRLDLADNELRGGAPARGARPASGSTALAVPGETAPRPRMPQAPAQSSQLKNEEMASFMEGTSEEKMPLLEEGKADAANEAAKENEEVAEADSMSYDARTLVTFKVFSNLAGTVWTKASLWKMMGTLLLIALTVAACIAVMVKDPAKLNVARFQRISSFLEVVVGLLLGFFLSSSMQRWYSCTNGFLELFDAIRGLHMQLNAMGVSKEKVQLCLRYCVVSAHCLNHDLTASPMTPEDAAEYLASCWADLTVEKEAETRSAHVVIHQWDIAWEDKSTSMARLLPGETDVLKNIVDPAQTLWVWITSLLTRMSADGEIPPMPTPTYGRIISMAEQAYVGIRAVRASIRVQPPYVHVQMMAALVNNIVNAISIGLTSGVTLSLVLARAEVGFFKSKVQSDLAVGMILCSVGPFLYQALLEVAVCIAQPFAIAGKGVAPGRIPTEKLLQHLEKDLKDIEFMSTNLPWWNQAYFKNK</sequence>
<feature type="compositionally biased region" description="Low complexity" evidence="8">
    <location>
        <begin position="118"/>
        <end position="129"/>
    </location>
</feature>
<keyword evidence="2" id="KW-0813">Transport</keyword>
<feature type="compositionally biased region" description="Low complexity" evidence="8">
    <location>
        <begin position="94"/>
        <end position="108"/>
    </location>
</feature>
<feature type="transmembrane region" description="Helical" evidence="9">
    <location>
        <begin position="236"/>
        <end position="255"/>
    </location>
</feature>
<dbReference type="Pfam" id="PF25539">
    <property type="entry name" value="Bestrophin_2"/>
    <property type="match status" value="1"/>
</dbReference>
<dbReference type="Proteomes" id="UP001642464">
    <property type="component" value="Unassembled WGS sequence"/>
</dbReference>
<evidence type="ECO:0000259" key="10">
    <source>
        <dbReference type="PROSITE" id="PS50102"/>
    </source>
</evidence>
<proteinExistence type="predicted"/>
<evidence type="ECO:0000313" key="11">
    <source>
        <dbReference type="EMBL" id="CAK9086923.1"/>
    </source>
</evidence>
<dbReference type="Gene3D" id="3.30.70.330">
    <property type="match status" value="1"/>
</dbReference>
<evidence type="ECO:0000256" key="6">
    <source>
        <dbReference type="ARBA" id="ARBA00023136"/>
    </source>
</evidence>
<dbReference type="PANTHER" id="PTHR45735">
    <property type="entry name" value="CLEAVAGE STIMULATION FACTOR SUBUNIT 2"/>
    <property type="match status" value="1"/>
</dbReference>
<dbReference type="PANTHER" id="PTHR45735:SF2">
    <property type="entry name" value="CLEAVAGE STIMULATION FACTOR SUBUNIT 2"/>
    <property type="match status" value="1"/>
</dbReference>
<feature type="region of interest" description="Disordered" evidence="8">
    <location>
        <begin position="94"/>
        <end position="135"/>
    </location>
</feature>
<keyword evidence="12" id="KW-1185">Reference proteome</keyword>
<dbReference type="SUPFAM" id="SSF54928">
    <property type="entry name" value="RNA-binding domain, RBD"/>
    <property type="match status" value="1"/>
</dbReference>
<evidence type="ECO:0000256" key="5">
    <source>
        <dbReference type="ARBA" id="ARBA00023065"/>
    </source>
</evidence>
<dbReference type="InterPro" id="IPR035979">
    <property type="entry name" value="RBD_domain_sf"/>
</dbReference>
<dbReference type="SMART" id="SM00360">
    <property type="entry name" value="RRM"/>
    <property type="match status" value="1"/>
</dbReference>
<organism evidence="11 12">
    <name type="scientific">Durusdinium trenchii</name>
    <dbReference type="NCBI Taxonomy" id="1381693"/>
    <lineage>
        <taxon>Eukaryota</taxon>
        <taxon>Sar</taxon>
        <taxon>Alveolata</taxon>
        <taxon>Dinophyceae</taxon>
        <taxon>Suessiales</taxon>
        <taxon>Symbiodiniaceae</taxon>
        <taxon>Durusdinium</taxon>
    </lineage>
</organism>
<dbReference type="Pfam" id="PF00076">
    <property type="entry name" value="RRM_1"/>
    <property type="match status" value="1"/>
</dbReference>
<dbReference type="PROSITE" id="PS50102">
    <property type="entry name" value="RRM"/>
    <property type="match status" value="1"/>
</dbReference>
<feature type="transmembrane region" description="Helical" evidence="9">
    <location>
        <begin position="203"/>
        <end position="224"/>
    </location>
</feature>
<reference evidence="11 12" key="1">
    <citation type="submission" date="2024-02" db="EMBL/GenBank/DDBJ databases">
        <authorList>
            <person name="Chen Y."/>
            <person name="Shah S."/>
            <person name="Dougan E. K."/>
            <person name="Thang M."/>
            <person name="Chan C."/>
        </authorList>
    </citation>
    <scope>NUCLEOTIDE SEQUENCE [LARGE SCALE GENOMIC DNA]</scope>
</reference>
<keyword evidence="7" id="KW-0694">RNA-binding</keyword>
<evidence type="ECO:0000313" key="12">
    <source>
        <dbReference type="Proteomes" id="UP001642464"/>
    </source>
</evidence>
<evidence type="ECO:0000256" key="2">
    <source>
        <dbReference type="ARBA" id="ARBA00022448"/>
    </source>
</evidence>
<dbReference type="InterPro" id="IPR012677">
    <property type="entry name" value="Nucleotide-bd_a/b_plait_sf"/>
</dbReference>
<keyword evidence="6 9" id="KW-0472">Membrane</keyword>
<keyword evidence="5" id="KW-0406">Ion transport</keyword>
<comment type="subcellular location">
    <subcellularLocation>
        <location evidence="1">Membrane</location>
        <topology evidence="1">Multi-pass membrane protein</topology>
    </subcellularLocation>
</comment>
<feature type="domain" description="RRM" evidence="10">
    <location>
        <begin position="13"/>
        <end position="91"/>
    </location>
</feature>
<protein>
    <recommendedName>
        <fullName evidence="10">RRM domain-containing protein</fullName>
    </recommendedName>
</protein>
<evidence type="ECO:0000256" key="1">
    <source>
        <dbReference type="ARBA" id="ARBA00004141"/>
    </source>
</evidence>
<evidence type="ECO:0000256" key="7">
    <source>
        <dbReference type="PROSITE-ProRule" id="PRU00176"/>
    </source>
</evidence>
<gene>
    <name evidence="11" type="ORF">SCF082_LOCUS41110</name>
</gene>
<dbReference type="InterPro" id="IPR044669">
    <property type="entry name" value="YneE/VCCN1/2-like"/>
</dbReference>
<accession>A0ABP0QF98</accession>
<dbReference type="EMBL" id="CAXAMM010039507">
    <property type="protein sequence ID" value="CAK9086923.1"/>
    <property type="molecule type" value="Genomic_DNA"/>
</dbReference>
<name>A0ABP0QF98_9DINO</name>
<evidence type="ECO:0000256" key="9">
    <source>
        <dbReference type="SAM" id="Phobius"/>
    </source>
</evidence>
<evidence type="ECO:0000256" key="4">
    <source>
        <dbReference type="ARBA" id="ARBA00022989"/>
    </source>
</evidence>
<evidence type="ECO:0000256" key="8">
    <source>
        <dbReference type="SAM" id="MobiDB-lite"/>
    </source>
</evidence>